<sequence>MSTNTTNTTNTTDASLVLVTEVRRRRGGAIWLAGGAALAVALLGGGTFALWSQSVGLDGGTITAGDLSLSAEASSFYDVSADRNYTEAIAGLSNPVVKGQKISPETWLMVPGDKVAAVLPVVVTLKGDNLVATLALSSEVFGQDKVIPGEYTYAVYDGKGTAIAQEAKVPAGGVLATLQAKGLGQGVAGGEGIPTRAVDGTETFTVVVFDTFDENGTPEAPGRKDALTDLEVTLTQIRTPGVGN</sequence>
<keyword evidence="1" id="KW-1133">Transmembrane helix</keyword>
<keyword evidence="1" id="KW-0812">Transmembrane</keyword>
<reference evidence="2 3" key="1">
    <citation type="submission" date="2019-01" db="EMBL/GenBank/DDBJ databases">
        <title>Genome sequencing of strain 2JSPR-7.</title>
        <authorList>
            <person name="Heo J."/>
            <person name="Kim S.-J."/>
            <person name="Kim J.-S."/>
            <person name="Hong S.-B."/>
            <person name="Kwon S.-W."/>
        </authorList>
    </citation>
    <scope>NUCLEOTIDE SEQUENCE [LARGE SCALE GENOMIC DNA]</scope>
    <source>
        <strain evidence="2 3">2JSPR-7</strain>
    </source>
</reference>
<keyword evidence="3" id="KW-1185">Reference proteome</keyword>
<evidence type="ECO:0000313" key="2">
    <source>
        <dbReference type="EMBL" id="QAY64603.1"/>
    </source>
</evidence>
<dbReference type="KEGG" id="xyl:ET495_16915"/>
<dbReference type="OrthoDB" id="4829932at2"/>
<keyword evidence="1" id="KW-0472">Membrane</keyword>
<accession>A0A4P6ERQ3</accession>
<dbReference type="Proteomes" id="UP000291758">
    <property type="component" value="Chromosome"/>
</dbReference>
<feature type="transmembrane region" description="Helical" evidence="1">
    <location>
        <begin position="29"/>
        <end position="51"/>
    </location>
</feature>
<dbReference type="EMBL" id="CP035495">
    <property type="protein sequence ID" value="QAY64603.1"/>
    <property type="molecule type" value="Genomic_DNA"/>
</dbReference>
<dbReference type="AlphaFoldDB" id="A0A4P6ERQ3"/>
<name>A0A4P6ERQ3_9MICO</name>
<gene>
    <name evidence="2" type="ORF">ET495_16915</name>
</gene>
<evidence type="ECO:0000256" key="1">
    <source>
        <dbReference type="SAM" id="Phobius"/>
    </source>
</evidence>
<dbReference type="NCBIfam" id="TIGR04089">
    <property type="entry name" value="exp_by_SipW_III"/>
    <property type="match status" value="1"/>
</dbReference>
<dbReference type="RefSeq" id="WP_129205745.1">
    <property type="nucleotide sequence ID" value="NZ_CP035495.1"/>
</dbReference>
<proteinExistence type="predicted"/>
<evidence type="ECO:0000313" key="3">
    <source>
        <dbReference type="Proteomes" id="UP000291758"/>
    </source>
</evidence>
<dbReference type="InterPro" id="IPR024006">
    <property type="entry name" value="Alt_signal_exp_actinobact"/>
</dbReference>
<dbReference type="NCBIfam" id="TIGR04088">
    <property type="entry name" value="cognate_SipW"/>
    <property type="match status" value="1"/>
</dbReference>
<protein>
    <submittedName>
        <fullName evidence="2">Alternate-type signal peptide domain-containing protein</fullName>
    </submittedName>
</protein>
<dbReference type="InterPro" id="IPR023833">
    <property type="entry name" value="Signal_pept_SipW-depend-type"/>
</dbReference>
<organism evidence="2 3">
    <name type="scientific">Xylanimonas allomyrinae</name>
    <dbReference type="NCBI Taxonomy" id="2509459"/>
    <lineage>
        <taxon>Bacteria</taxon>
        <taxon>Bacillati</taxon>
        <taxon>Actinomycetota</taxon>
        <taxon>Actinomycetes</taxon>
        <taxon>Micrococcales</taxon>
        <taxon>Promicromonosporaceae</taxon>
        <taxon>Xylanimonas</taxon>
    </lineage>
</organism>